<keyword evidence="4" id="KW-0143">Chaperone</keyword>
<keyword evidence="3" id="KW-1005">Bacterial flagellum biogenesis</keyword>
<sequence>MALNHLQATDIAKQLSLLQHNLLLTARAQDWQQLRGLDRQLLALVQQLEQAGAKEQFASQLNALRQNYQHVLKLAKSELNRTEIQMKQFNQKREGAVAYRQTTEGKTL</sequence>
<name>A0A7Y5EL76_9GAMM</name>
<dbReference type="RefSeq" id="WP_173501155.1">
    <property type="nucleotide sequence ID" value="NZ_JABSOD010000008.1"/>
</dbReference>
<feature type="coiled-coil region" evidence="6">
    <location>
        <begin position="65"/>
        <end position="92"/>
    </location>
</feature>
<keyword evidence="2" id="KW-0963">Cytoplasm</keyword>
<keyword evidence="6" id="KW-0175">Coiled coil</keyword>
<evidence type="ECO:0000256" key="1">
    <source>
        <dbReference type="ARBA" id="ARBA00004514"/>
    </source>
</evidence>
<keyword evidence="8" id="KW-1185">Reference proteome</keyword>
<proteinExistence type="predicted"/>
<reference evidence="7 8" key="1">
    <citation type="submission" date="2020-06" db="EMBL/GenBank/DDBJ databases">
        <title>Rheinheimera sp. nov., a marine bacterium isolated from coastal.</title>
        <authorList>
            <person name="Yu Q."/>
            <person name="Qi Y."/>
            <person name="Pu J."/>
        </authorList>
    </citation>
    <scope>NUCLEOTIDE SEQUENCE [LARGE SCALE GENOMIC DNA]</scope>
    <source>
        <strain evidence="7 8">YQF-2</strain>
    </source>
</reference>
<comment type="caution">
    <text evidence="7">The sequence shown here is derived from an EMBL/GenBank/DDBJ whole genome shotgun (WGS) entry which is preliminary data.</text>
</comment>
<dbReference type="Proteomes" id="UP000523161">
    <property type="component" value="Unassembled WGS sequence"/>
</dbReference>
<organism evidence="7 8">
    <name type="scientific">Rheinheimera lutimaris</name>
    <dbReference type="NCBI Taxonomy" id="2740584"/>
    <lineage>
        <taxon>Bacteria</taxon>
        <taxon>Pseudomonadati</taxon>
        <taxon>Pseudomonadota</taxon>
        <taxon>Gammaproteobacteria</taxon>
        <taxon>Chromatiales</taxon>
        <taxon>Chromatiaceae</taxon>
        <taxon>Rheinheimera</taxon>
    </lineage>
</organism>
<dbReference type="EMBL" id="JABSOD010000008">
    <property type="protein sequence ID" value="NRQ42913.1"/>
    <property type="molecule type" value="Genomic_DNA"/>
</dbReference>
<evidence type="ECO:0000256" key="2">
    <source>
        <dbReference type="ARBA" id="ARBA00022490"/>
    </source>
</evidence>
<evidence type="ECO:0000313" key="8">
    <source>
        <dbReference type="Proteomes" id="UP000523161"/>
    </source>
</evidence>
<evidence type="ECO:0000256" key="6">
    <source>
        <dbReference type="SAM" id="Coils"/>
    </source>
</evidence>
<dbReference type="Pfam" id="PF05400">
    <property type="entry name" value="FliT"/>
    <property type="match status" value="1"/>
</dbReference>
<evidence type="ECO:0000256" key="5">
    <source>
        <dbReference type="ARBA" id="ARBA00093797"/>
    </source>
</evidence>
<evidence type="ECO:0000313" key="7">
    <source>
        <dbReference type="EMBL" id="NRQ42913.1"/>
    </source>
</evidence>
<dbReference type="AlphaFoldDB" id="A0A7Y5EL76"/>
<dbReference type="InterPro" id="IPR008622">
    <property type="entry name" value="FliT"/>
</dbReference>
<gene>
    <name evidence="7" type="ORF">HRH59_10145</name>
</gene>
<comment type="subcellular location">
    <subcellularLocation>
        <location evidence="1">Cytoplasm</location>
        <location evidence="1">Cytosol</location>
    </subcellularLocation>
</comment>
<accession>A0A7Y5EL76</accession>
<protein>
    <recommendedName>
        <fullName evidence="5">Flagellar protein FliT</fullName>
    </recommendedName>
</protein>
<evidence type="ECO:0000256" key="4">
    <source>
        <dbReference type="ARBA" id="ARBA00023186"/>
    </source>
</evidence>
<evidence type="ECO:0000256" key="3">
    <source>
        <dbReference type="ARBA" id="ARBA00022795"/>
    </source>
</evidence>